<organism evidence="1 2">
    <name type="scientific">Romanomermis culicivorax</name>
    <name type="common">Nematode worm</name>
    <dbReference type="NCBI Taxonomy" id="13658"/>
    <lineage>
        <taxon>Eukaryota</taxon>
        <taxon>Metazoa</taxon>
        <taxon>Ecdysozoa</taxon>
        <taxon>Nematoda</taxon>
        <taxon>Enoplea</taxon>
        <taxon>Dorylaimia</taxon>
        <taxon>Mermithida</taxon>
        <taxon>Mermithoidea</taxon>
        <taxon>Mermithidae</taxon>
        <taxon>Romanomermis</taxon>
    </lineage>
</organism>
<evidence type="ECO:0000313" key="2">
    <source>
        <dbReference type="WBParaSite" id="nRc.2.0.1.t30344-RA"/>
    </source>
</evidence>
<dbReference type="AlphaFoldDB" id="A0A915JWE0"/>
<reference evidence="2" key="1">
    <citation type="submission" date="2022-11" db="UniProtKB">
        <authorList>
            <consortium name="WormBaseParasite"/>
        </authorList>
    </citation>
    <scope>IDENTIFICATION</scope>
</reference>
<name>A0A915JWE0_ROMCU</name>
<evidence type="ECO:0000313" key="1">
    <source>
        <dbReference type="Proteomes" id="UP000887565"/>
    </source>
</evidence>
<dbReference type="WBParaSite" id="nRc.2.0.1.t30344-RA">
    <property type="protein sequence ID" value="nRc.2.0.1.t30344-RA"/>
    <property type="gene ID" value="nRc.2.0.1.g30344"/>
</dbReference>
<proteinExistence type="predicted"/>
<protein>
    <submittedName>
        <fullName evidence="2">Uncharacterized protein</fullName>
    </submittedName>
</protein>
<sequence length="329" mass="36988">METVICSDSLTRKCSPQDYGRSISVRWQTVELEQRGRVPSLNIYRSLFLTAFRDQIEDYFPEGSMTNFDILLPTNLPQKEYQILLYGLGYIQALAGKFGLDPASTVSQWTKALINIAKSDEFCRFQKEEGIYFWQHYLNSQTIPWDDNISKLIKLVLVLQLEVLMRNMFLDNISYFSDHKDPSYVCICGIGIPKIATSTASSTTASTTTALSLLLVLGWEVNAKFLVRAAKKHIVTAVDVLLWLNAAKFLLPSLSVAIHTRRQGALITGPAVLVVLLLLLIDITEATARPWKNLKLLPFRCNHFGAAVWAQPVRHWAVWSLAPAVSAPN</sequence>
<accession>A0A915JWE0</accession>
<keyword evidence="1" id="KW-1185">Reference proteome</keyword>
<dbReference type="Proteomes" id="UP000887565">
    <property type="component" value="Unplaced"/>
</dbReference>